<evidence type="ECO:0000313" key="2">
    <source>
        <dbReference type="EMBL" id="WMV24993.1"/>
    </source>
</evidence>
<gene>
    <name evidence="2" type="ORF">MTR67_018378</name>
</gene>
<evidence type="ECO:0000313" key="3">
    <source>
        <dbReference type="Proteomes" id="UP001234989"/>
    </source>
</evidence>
<proteinExistence type="predicted"/>
<evidence type="ECO:0000256" key="1">
    <source>
        <dbReference type="SAM" id="MobiDB-lite"/>
    </source>
</evidence>
<reference evidence="2" key="1">
    <citation type="submission" date="2023-08" db="EMBL/GenBank/DDBJ databases">
        <title>A de novo genome assembly of Solanum verrucosum Schlechtendal, a Mexican diploid species geographically isolated from the other diploid A-genome species in potato relatives.</title>
        <authorList>
            <person name="Hosaka K."/>
        </authorList>
    </citation>
    <scope>NUCLEOTIDE SEQUENCE</scope>
    <source>
        <tissue evidence="2">Young leaves</tissue>
    </source>
</reference>
<accession>A0AAF0QMD5</accession>
<organism evidence="2 3">
    <name type="scientific">Solanum verrucosum</name>
    <dbReference type="NCBI Taxonomy" id="315347"/>
    <lineage>
        <taxon>Eukaryota</taxon>
        <taxon>Viridiplantae</taxon>
        <taxon>Streptophyta</taxon>
        <taxon>Embryophyta</taxon>
        <taxon>Tracheophyta</taxon>
        <taxon>Spermatophyta</taxon>
        <taxon>Magnoliopsida</taxon>
        <taxon>eudicotyledons</taxon>
        <taxon>Gunneridae</taxon>
        <taxon>Pentapetalae</taxon>
        <taxon>asterids</taxon>
        <taxon>lamiids</taxon>
        <taxon>Solanales</taxon>
        <taxon>Solanaceae</taxon>
        <taxon>Solanoideae</taxon>
        <taxon>Solaneae</taxon>
        <taxon>Solanum</taxon>
    </lineage>
</organism>
<protein>
    <submittedName>
        <fullName evidence="2">Uncharacterized protein</fullName>
    </submittedName>
</protein>
<dbReference type="AlphaFoldDB" id="A0AAF0QMD5"/>
<feature type="region of interest" description="Disordered" evidence="1">
    <location>
        <begin position="79"/>
        <end position="108"/>
    </location>
</feature>
<keyword evidence="3" id="KW-1185">Reference proteome</keyword>
<name>A0AAF0QMD5_SOLVR</name>
<dbReference type="Proteomes" id="UP001234989">
    <property type="component" value="Chromosome 4"/>
</dbReference>
<dbReference type="EMBL" id="CP133615">
    <property type="protein sequence ID" value="WMV24993.1"/>
    <property type="molecule type" value="Genomic_DNA"/>
</dbReference>
<sequence>MGEYRPVQSDLKIPFLRITAIQNLEDDTVRIPIMVSSVFSKTLFIQGSITTTSYQDNCLRVTGFRLELQYKGKTQTGRYTTTTCPEYRSSHTYDSKKNVGDGEGTSSSSIKVYARKLKKRRKFLIDKRDSDEDTNKNVNLKA</sequence>
<feature type="compositionally biased region" description="Basic and acidic residues" evidence="1">
    <location>
        <begin position="88"/>
        <end position="100"/>
    </location>
</feature>